<reference evidence="3" key="1">
    <citation type="journal article" date="2015" name="Nature">
        <title>Complex archaea that bridge the gap between prokaryotes and eukaryotes.</title>
        <authorList>
            <person name="Spang A."/>
            <person name="Saw J.H."/>
            <person name="Jorgensen S.L."/>
            <person name="Zaremba-Niedzwiedzka K."/>
            <person name="Martijn J."/>
            <person name="Lind A.E."/>
            <person name="van Eijk R."/>
            <person name="Schleper C."/>
            <person name="Guy L."/>
            <person name="Ettema T.J."/>
        </authorList>
    </citation>
    <scope>NUCLEOTIDE SEQUENCE</scope>
</reference>
<evidence type="ECO:0000259" key="2">
    <source>
        <dbReference type="Pfam" id="PF17289"/>
    </source>
</evidence>
<sequence length="484" mass="54442">MSFRTKNQTQADAELERRRRARPPLTFPQFIDLVSNGKYQWYPYCVRLAHILQKVADGDLLRLMVFMPPRHGKSELVSRLFSAYFLYRFPDRWVGVNSYAADLAYTFSRAAKDNYLYADGVIRGDASAVKHWETGEGGGMWAAGVGGPITGKGFDLGVIDDPTKNAEEAASEKIRKKQKDWFDSTFSTREEPGGAIVLIGTRWHEDDLFGYVLDKEEEEPEHWHIVHFEATKEKEPPEYPETCTIEPDPREEGEALAPLRYPIEKLKKFANRIGSYFFGALFQQRPIPYEGNLFKRDWFELITRVPARCRRVRYWDKAGTEGGGAFSAGVLVAFDPQTKIYYIEDLVRGQWSAARREAIIKQTADLDAVAYGKLRVEIWVEQEPGSGGKESAEATITNLAGFIIKADRPTGDKVLRARPLAAAAEVGNVKVKNASWTRDYLDRMGAFPYGTYKDDADATSGAFNKLATNQTLTAGANPLAGYRG</sequence>
<feature type="domain" description="Terminase large subunit gp17-like C-terminal" evidence="2">
    <location>
        <begin position="314"/>
        <end position="465"/>
    </location>
</feature>
<evidence type="ECO:0000313" key="3">
    <source>
        <dbReference type="EMBL" id="KKN20253.1"/>
    </source>
</evidence>
<organism evidence="3">
    <name type="scientific">marine sediment metagenome</name>
    <dbReference type="NCBI Taxonomy" id="412755"/>
    <lineage>
        <taxon>unclassified sequences</taxon>
        <taxon>metagenomes</taxon>
        <taxon>ecological metagenomes</taxon>
    </lineage>
</organism>
<keyword evidence="1" id="KW-1188">Viral release from host cell</keyword>
<dbReference type="AlphaFoldDB" id="A0A0F9RSE7"/>
<dbReference type="InterPro" id="IPR006517">
    <property type="entry name" value="Phage_terminase_lsu-like_C"/>
</dbReference>
<dbReference type="EMBL" id="LAZR01003260">
    <property type="protein sequence ID" value="KKN20253.1"/>
    <property type="molecule type" value="Genomic_DNA"/>
</dbReference>
<name>A0A0F9RSE7_9ZZZZ</name>
<dbReference type="InterPro" id="IPR035421">
    <property type="entry name" value="Terminase_6C"/>
</dbReference>
<dbReference type="Pfam" id="PF03237">
    <property type="entry name" value="Terminase_6N"/>
    <property type="match status" value="1"/>
</dbReference>
<dbReference type="NCBIfam" id="TIGR01630">
    <property type="entry name" value="psiM2_ORF9"/>
    <property type="match status" value="1"/>
</dbReference>
<comment type="caution">
    <text evidence="3">The sequence shown here is derived from an EMBL/GenBank/DDBJ whole genome shotgun (WGS) entry which is preliminary data.</text>
</comment>
<dbReference type="Pfam" id="PF17289">
    <property type="entry name" value="Terminase_6C"/>
    <property type="match status" value="1"/>
</dbReference>
<gene>
    <name evidence="3" type="ORF">LCGC14_0937480</name>
</gene>
<protein>
    <recommendedName>
        <fullName evidence="2">Terminase large subunit gp17-like C-terminal domain-containing protein</fullName>
    </recommendedName>
</protein>
<evidence type="ECO:0000256" key="1">
    <source>
        <dbReference type="ARBA" id="ARBA00022612"/>
    </source>
</evidence>
<accession>A0A0F9RSE7</accession>
<proteinExistence type="predicted"/>